<dbReference type="Proteomes" id="UP000320421">
    <property type="component" value="Chromosome"/>
</dbReference>
<proteinExistence type="predicted"/>
<dbReference type="Pfam" id="PF06439">
    <property type="entry name" value="3keto-disac_hyd"/>
    <property type="match status" value="1"/>
</dbReference>
<organism evidence="2 3">
    <name type="scientific">Gimesia chilikensis</name>
    <dbReference type="NCBI Taxonomy" id="2605989"/>
    <lineage>
        <taxon>Bacteria</taxon>
        <taxon>Pseudomonadati</taxon>
        <taxon>Planctomycetota</taxon>
        <taxon>Planctomycetia</taxon>
        <taxon>Planctomycetales</taxon>
        <taxon>Planctomycetaceae</taxon>
        <taxon>Gimesia</taxon>
    </lineage>
</organism>
<dbReference type="PANTHER" id="PTHR33546">
    <property type="entry name" value="LARGE, MULTIFUNCTIONAL SECRETED PROTEIN-RELATED"/>
    <property type="match status" value="1"/>
</dbReference>
<evidence type="ECO:0000259" key="1">
    <source>
        <dbReference type="Pfam" id="PF06439"/>
    </source>
</evidence>
<dbReference type="GO" id="GO:0016787">
    <property type="term" value="F:hydrolase activity"/>
    <property type="evidence" value="ECO:0007669"/>
    <property type="project" value="InterPro"/>
</dbReference>
<feature type="domain" description="3-keto-alpha-glucoside-1,2-lyase/3-keto-2-hydroxy-glucal hydratase" evidence="1">
    <location>
        <begin position="54"/>
        <end position="240"/>
    </location>
</feature>
<dbReference type="PANTHER" id="PTHR33546:SF1">
    <property type="entry name" value="LARGE, MULTIFUNCTIONAL SECRETED PROTEIN"/>
    <property type="match status" value="1"/>
</dbReference>
<evidence type="ECO:0000313" key="3">
    <source>
        <dbReference type="Proteomes" id="UP000320421"/>
    </source>
</evidence>
<dbReference type="EMBL" id="CP036266">
    <property type="protein sequence ID" value="QDT23339.1"/>
    <property type="molecule type" value="Genomic_DNA"/>
</dbReference>
<accession>A0A517PVF8</accession>
<dbReference type="Gene3D" id="2.60.120.560">
    <property type="entry name" value="Exo-inulinase, domain 1"/>
    <property type="match status" value="1"/>
</dbReference>
<evidence type="ECO:0000313" key="2">
    <source>
        <dbReference type="EMBL" id="QDT23339.1"/>
    </source>
</evidence>
<name>A0A517PVF8_9PLAN</name>
<keyword evidence="3" id="KW-1185">Reference proteome</keyword>
<gene>
    <name evidence="2" type="ORF">HG66A1_51560</name>
</gene>
<protein>
    <recommendedName>
        <fullName evidence="1">3-keto-alpha-glucoside-1,2-lyase/3-keto-2-hydroxy-glucal hydratase domain-containing protein</fullName>
    </recommendedName>
</protein>
<reference evidence="2 3" key="1">
    <citation type="submission" date="2019-02" db="EMBL/GenBank/DDBJ databases">
        <title>Deep-cultivation of Planctomycetes and their phenomic and genomic characterization uncovers novel biology.</title>
        <authorList>
            <person name="Wiegand S."/>
            <person name="Jogler M."/>
            <person name="Boedeker C."/>
            <person name="Pinto D."/>
            <person name="Vollmers J."/>
            <person name="Rivas-Marin E."/>
            <person name="Kohn T."/>
            <person name="Peeters S.H."/>
            <person name="Heuer A."/>
            <person name="Rast P."/>
            <person name="Oberbeckmann S."/>
            <person name="Bunk B."/>
            <person name="Jeske O."/>
            <person name="Meyerdierks A."/>
            <person name="Storesund J.E."/>
            <person name="Kallscheuer N."/>
            <person name="Luecker S."/>
            <person name="Lage O.M."/>
            <person name="Pohl T."/>
            <person name="Merkel B.J."/>
            <person name="Hornburger P."/>
            <person name="Mueller R.-W."/>
            <person name="Bruemmer F."/>
            <person name="Labrenz M."/>
            <person name="Spormann A.M."/>
            <person name="Op den Camp H."/>
            <person name="Overmann J."/>
            <person name="Amann R."/>
            <person name="Jetten M.S.M."/>
            <person name="Mascher T."/>
            <person name="Medema M.H."/>
            <person name="Devos D.P."/>
            <person name="Kaster A.-K."/>
            <person name="Ovreas L."/>
            <person name="Rohde M."/>
            <person name="Galperin M.Y."/>
            <person name="Jogler C."/>
        </authorList>
    </citation>
    <scope>NUCLEOTIDE SEQUENCE [LARGE SCALE GENOMIC DNA]</scope>
    <source>
        <strain evidence="2 3">HG66A1</strain>
    </source>
</reference>
<dbReference type="OrthoDB" id="176168at2"/>
<dbReference type="AlphaFoldDB" id="A0A517PVF8"/>
<dbReference type="RefSeq" id="WP_145190606.1">
    <property type="nucleotide sequence ID" value="NZ_CP036266.1"/>
</dbReference>
<dbReference type="InterPro" id="IPR010496">
    <property type="entry name" value="AL/BT2_dom"/>
</dbReference>
<sequence>MTGLKRVFRVLVVLMFLGTAYQTYANLVEEYKNGLIWEEPKVVETAPHQPPSDAIVLFDGKNMDQWKGGDKWKIKDGYVVADKQSIETKQSFGDCQLHIEFATPAKVEGNGQGRGNSGVFLMGNYEVQILDSYDNKTYFDGQAAAIYKQYPPLVNACRKPGEWQSYDIIFNAPRFNEYGQLVKPAYLTVIQNGVIVQNHTELQGATYYHQPPFYTAHEDKLPIELQFHKNPVKFRNIWIRELAEIHPVGCVCPE</sequence>